<evidence type="ECO:0000256" key="1">
    <source>
        <dbReference type="SAM" id="Phobius"/>
    </source>
</evidence>
<comment type="caution">
    <text evidence="2">The sequence shown here is derived from an EMBL/GenBank/DDBJ whole genome shotgun (WGS) entry which is preliminary data.</text>
</comment>
<keyword evidence="3" id="KW-1185">Reference proteome</keyword>
<keyword evidence="1" id="KW-0472">Membrane</keyword>
<protein>
    <recommendedName>
        <fullName evidence="4">Non-ribosomal peptide synthetase</fullName>
    </recommendedName>
</protein>
<dbReference type="OrthoDB" id="3142841at2759"/>
<keyword evidence="1" id="KW-0812">Transmembrane</keyword>
<evidence type="ECO:0000313" key="2">
    <source>
        <dbReference type="EMBL" id="KAF9451193.1"/>
    </source>
</evidence>
<evidence type="ECO:0000313" key="3">
    <source>
        <dbReference type="Proteomes" id="UP000807342"/>
    </source>
</evidence>
<evidence type="ECO:0008006" key="4">
    <source>
        <dbReference type="Google" id="ProtNLM"/>
    </source>
</evidence>
<organism evidence="2 3">
    <name type="scientific">Macrolepiota fuliginosa MF-IS2</name>
    <dbReference type="NCBI Taxonomy" id="1400762"/>
    <lineage>
        <taxon>Eukaryota</taxon>
        <taxon>Fungi</taxon>
        <taxon>Dikarya</taxon>
        <taxon>Basidiomycota</taxon>
        <taxon>Agaricomycotina</taxon>
        <taxon>Agaricomycetes</taxon>
        <taxon>Agaricomycetidae</taxon>
        <taxon>Agaricales</taxon>
        <taxon>Agaricineae</taxon>
        <taxon>Agaricaceae</taxon>
        <taxon>Macrolepiota</taxon>
    </lineage>
</organism>
<feature type="transmembrane region" description="Helical" evidence="1">
    <location>
        <begin position="295"/>
        <end position="314"/>
    </location>
</feature>
<dbReference type="Proteomes" id="UP000807342">
    <property type="component" value="Unassembled WGS sequence"/>
</dbReference>
<feature type="transmembrane region" description="Helical" evidence="1">
    <location>
        <begin position="227"/>
        <end position="246"/>
    </location>
</feature>
<feature type="transmembrane region" description="Helical" evidence="1">
    <location>
        <begin position="149"/>
        <end position="166"/>
    </location>
</feature>
<reference evidence="2" key="1">
    <citation type="submission" date="2020-11" db="EMBL/GenBank/DDBJ databases">
        <authorList>
            <consortium name="DOE Joint Genome Institute"/>
            <person name="Ahrendt S."/>
            <person name="Riley R."/>
            <person name="Andreopoulos W."/>
            <person name="Labutti K."/>
            <person name="Pangilinan J."/>
            <person name="Ruiz-Duenas F.J."/>
            <person name="Barrasa J.M."/>
            <person name="Sanchez-Garcia M."/>
            <person name="Camarero S."/>
            <person name="Miyauchi S."/>
            <person name="Serrano A."/>
            <person name="Linde D."/>
            <person name="Babiker R."/>
            <person name="Drula E."/>
            <person name="Ayuso-Fernandez I."/>
            <person name="Pacheco R."/>
            <person name="Padilla G."/>
            <person name="Ferreira P."/>
            <person name="Barriuso J."/>
            <person name="Kellner H."/>
            <person name="Castanera R."/>
            <person name="Alfaro M."/>
            <person name="Ramirez L."/>
            <person name="Pisabarro A.G."/>
            <person name="Kuo A."/>
            <person name="Tritt A."/>
            <person name="Lipzen A."/>
            <person name="He G."/>
            <person name="Yan M."/>
            <person name="Ng V."/>
            <person name="Cullen D."/>
            <person name="Martin F."/>
            <person name="Rosso M.-N."/>
            <person name="Henrissat B."/>
            <person name="Hibbett D."/>
            <person name="Martinez A.T."/>
            <person name="Grigoriev I.V."/>
        </authorList>
    </citation>
    <scope>NUCLEOTIDE SEQUENCE</scope>
    <source>
        <strain evidence="2">MF-IS2</strain>
    </source>
</reference>
<dbReference type="InterPro" id="IPR052979">
    <property type="entry name" value="Adenylate-forming_domain"/>
</dbReference>
<gene>
    <name evidence="2" type="ORF">P691DRAFT_385081</name>
</gene>
<proteinExistence type="predicted"/>
<dbReference type="PANTHER" id="PTHR33927">
    <property type="entry name" value="TRANSMEMBRANE PROTEIN"/>
    <property type="match status" value="1"/>
</dbReference>
<accession>A0A9P6C7I2</accession>
<name>A0A9P6C7I2_9AGAR</name>
<sequence length="559" mass="62923">MLDLPVTRVSSIEQLLCFLRKVLKEQRGRILLFTPCPLLFSSTSKAARCQRLSVFEMSKAHTLDLTVDAEKGDHEPWSLQTASDKFSLPNTPSSQTLSAQYSSAPVLQKEIQETKLEAEPPKPKPAPKPPKEVSKWIRWRLWFNTYRKFFVFTFGLNMIGLGLAASGHFPYAVRYAGSIAVANLNFAILMRNEAFGRLLYLFINACFAKWPPLWFRLGCTSALQHLGGIHSGCALSCIAWLMFKVVNTFKKIDVMHPALLALGLTTLVALVISALAAIPWVRNTHHNVFERHHRFVGWMALVCTWAFVILGDLYVPDTKSWNLSGAHVIKQQDFWYTMGMTVLIALPWFFVRRVPVEIELPSSKAAIIRFKRGMQQGLLGRVSRSPIWEYHLFGIVSEGTHADCHYLIAGVQGDFTKSLVSNPPKTLWTRELKFAGVSNTSTLYRRGIRICTGTGIGAALSTCLQSPDWYLIWIGSDQEKTFGPTISGLIRKHIEPERLCLWDTKARGGRPDSMKLLKEAYQTWNAEVVFITSNYAGNSEIMQGCKEAGIPAFGTLWDF</sequence>
<feature type="transmembrane region" description="Helical" evidence="1">
    <location>
        <begin position="197"/>
        <end position="215"/>
    </location>
</feature>
<dbReference type="AlphaFoldDB" id="A0A9P6C7I2"/>
<dbReference type="PANTHER" id="PTHR33927:SF1">
    <property type="entry name" value="TRANSMEMBRANE PROTEIN"/>
    <property type="match status" value="1"/>
</dbReference>
<feature type="transmembrane region" description="Helical" evidence="1">
    <location>
        <begin position="334"/>
        <end position="351"/>
    </location>
</feature>
<dbReference type="EMBL" id="MU151089">
    <property type="protein sequence ID" value="KAF9451193.1"/>
    <property type="molecule type" value="Genomic_DNA"/>
</dbReference>
<keyword evidence="1" id="KW-1133">Transmembrane helix</keyword>
<feature type="transmembrane region" description="Helical" evidence="1">
    <location>
        <begin position="258"/>
        <end position="280"/>
    </location>
</feature>